<organism evidence="1 2">
    <name type="scientific">Planktotalea frisia</name>
    <dbReference type="NCBI Taxonomy" id="696762"/>
    <lineage>
        <taxon>Bacteria</taxon>
        <taxon>Pseudomonadati</taxon>
        <taxon>Pseudomonadota</taxon>
        <taxon>Alphaproteobacteria</taxon>
        <taxon>Rhodobacterales</taxon>
        <taxon>Paracoccaceae</taxon>
        <taxon>Planktotalea</taxon>
    </lineage>
</organism>
<evidence type="ECO:0000313" key="2">
    <source>
        <dbReference type="Proteomes" id="UP000184514"/>
    </source>
</evidence>
<keyword evidence="2" id="KW-1185">Reference proteome</keyword>
<proteinExistence type="predicted"/>
<accession>A0A1L9NTA7</accession>
<comment type="caution">
    <text evidence="1">The sequence shown here is derived from an EMBL/GenBank/DDBJ whole genome shotgun (WGS) entry which is preliminary data.</text>
</comment>
<gene>
    <name evidence="1" type="ORF">PFRI_32280</name>
</gene>
<reference evidence="1 2" key="1">
    <citation type="submission" date="2016-10" db="EMBL/GenBank/DDBJ databases">
        <title>Genome sequence of Planktotalea frisia SH6-1.</title>
        <authorList>
            <person name="Poehlein A."/>
            <person name="Bakenhus I."/>
            <person name="Voget S."/>
            <person name="Brinkhoff T."/>
            <person name="Simon M."/>
        </authorList>
    </citation>
    <scope>NUCLEOTIDE SEQUENCE [LARGE SCALE GENOMIC DNA]</scope>
    <source>
        <strain evidence="1 2">SH6-1</strain>
    </source>
</reference>
<sequence length="138" mass="14318">MVDAVVPNSDLIRPKLRPAGLGRVVPKAARTVEEFDVTTAEERQEAAAVPAAAVEAKLGLTVASLGDPTQAGFWIKTPLVKSAGKGRVVYPGSGKSVQVDLIPIEGESSAGSRLSLAAFRIIEAPLTELPEVEVFSGG</sequence>
<dbReference type="AlphaFoldDB" id="A0A1L9NTA7"/>
<dbReference type="EMBL" id="MLCB01000176">
    <property type="protein sequence ID" value="OJI92546.1"/>
    <property type="molecule type" value="Genomic_DNA"/>
</dbReference>
<evidence type="ECO:0000313" key="1">
    <source>
        <dbReference type="EMBL" id="OJI92546.1"/>
    </source>
</evidence>
<protein>
    <submittedName>
        <fullName evidence="1">Uncharacterized protein</fullName>
    </submittedName>
</protein>
<name>A0A1L9NTA7_9RHOB</name>
<dbReference type="Proteomes" id="UP000184514">
    <property type="component" value="Unassembled WGS sequence"/>
</dbReference>
<dbReference type="STRING" id="696762.PFRI_32280"/>